<dbReference type="GO" id="GO:0016758">
    <property type="term" value="F:hexosyltransferase activity"/>
    <property type="evidence" value="ECO:0007669"/>
    <property type="project" value="TreeGrafter"/>
</dbReference>
<name>A0A9X8EIQ0_PSEPU</name>
<sequence length="370" mass="40299">MNVINIMWAGGSPFVSVHKVHQQILSLVPPEISVNSWLLQGQGAACVPGPSREWNLPQRLIKGRHVWGLLQPWLRARLRKALIEAQADALLLDGLGVSRLILPVLRGLPEVKATVVFHGKTRLHPRDVALLRGFKPAQLSLVAVSATLAASLQAELGLKVTALRTALEPTRFCDEQLTAQQAREVMGLREPGVRIMGAVGRLVMDKGFDYLIDAFAAASRTQPDLRLVILGEGPERPLLQQKIQALGLQGKVSLTGHCDILGRLYQAFDWLLVPSRAEGLGLVLQEAVIAGVPVLCSDLPVFHEQLGDSGLYARVGDVQEWAAAIERCASLPATAVAQAQHRSLAPEQAWECFSRTLREMWAVKPDSGSQ</sequence>
<dbReference type="AlphaFoldDB" id="A0A9X8EIQ0"/>
<gene>
    <name evidence="1" type="ORF">EDF85_3767</name>
</gene>
<dbReference type="PANTHER" id="PTHR45947">
    <property type="entry name" value="SULFOQUINOVOSYL TRANSFERASE SQD2"/>
    <property type="match status" value="1"/>
</dbReference>
<dbReference type="RefSeq" id="WP_123753305.1">
    <property type="nucleotide sequence ID" value="NZ_RJUR01000015.1"/>
</dbReference>
<accession>A0A9X8EIQ0</accession>
<evidence type="ECO:0000313" key="1">
    <source>
        <dbReference type="EMBL" id="ROQ48036.1"/>
    </source>
</evidence>
<dbReference type="EMBL" id="RJUR01000015">
    <property type="protein sequence ID" value="ROQ48036.1"/>
    <property type="molecule type" value="Genomic_DNA"/>
</dbReference>
<organism evidence="1 2">
    <name type="scientific">Pseudomonas putida</name>
    <name type="common">Arthrobacter siderocapsulatus</name>
    <dbReference type="NCBI Taxonomy" id="303"/>
    <lineage>
        <taxon>Bacteria</taxon>
        <taxon>Pseudomonadati</taxon>
        <taxon>Pseudomonadota</taxon>
        <taxon>Gammaproteobacteria</taxon>
        <taxon>Pseudomonadales</taxon>
        <taxon>Pseudomonadaceae</taxon>
        <taxon>Pseudomonas</taxon>
    </lineage>
</organism>
<protein>
    <submittedName>
        <fullName evidence="1">Glycosyl transferase family 1</fullName>
    </submittedName>
</protein>
<reference evidence="1 2" key="1">
    <citation type="submission" date="2018-11" db="EMBL/GenBank/DDBJ databases">
        <title>Genomic analyses of the natural microbiome of Caenorhabditis elegans.</title>
        <authorList>
            <person name="Samuel B."/>
        </authorList>
    </citation>
    <scope>NUCLEOTIDE SEQUENCE [LARGE SCALE GENOMIC DNA]</scope>
    <source>
        <strain evidence="1 2">BIGb0473</strain>
    </source>
</reference>
<keyword evidence="1" id="KW-0808">Transferase</keyword>
<dbReference type="PANTHER" id="PTHR45947:SF3">
    <property type="entry name" value="SULFOQUINOVOSYL TRANSFERASE SQD2"/>
    <property type="match status" value="1"/>
</dbReference>
<dbReference type="SUPFAM" id="SSF53756">
    <property type="entry name" value="UDP-Glycosyltransferase/glycogen phosphorylase"/>
    <property type="match status" value="1"/>
</dbReference>
<dbReference type="Pfam" id="PF13692">
    <property type="entry name" value="Glyco_trans_1_4"/>
    <property type="match status" value="1"/>
</dbReference>
<evidence type="ECO:0000313" key="2">
    <source>
        <dbReference type="Proteomes" id="UP000269115"/>
    </source>
</evidence>
<dbReference type="InterPro" id="IPR050194">
    <property type="entry name" value="Glycosyltransferase_grp1"/>
</dbReference>
<dbReference type="Gene3D" id="3.40.50.2000">
    <property type="entry name" value="Glycogen Phosphorylase B"/>
    <property type="match status" value="2"/>
</dbReference>
<dbReference type="Proteomes" id="UP000269115">
    <property type="component" value="Unassembled WGS sequence"/>
</dbReference>
<comment type="caution">
    <text evidence="1">The sequence shown here is derived from an EMBL/GenBank/DDBJ whole genome shotgun (WGS) entry which is preliminary data.</text>
</comment>
<proteinExistence type="predicted"/>